<dbReference type="PANTHER" id="PTHR43581:SF2">
    <property type="entry name" value="EXCINUCLEASE ATPASE SUBUNIT"/>
    <property type="match status" value="1"/>
</dbReference>
<protein>
    <submittedName>
        <fullName evidence="2">Putative ATP-binding protein involved in virulence</fullName>
    </submittedName>
</protein>
<dbReference type="AlphaFoldDB" id="A0A316E8P2"/>
<feature type="domain" description="AAA+ ATPase" evidence="1">
    <location>
        <begin position="33"/>
        <end position="329"/>
    </location>
</feature>
<dbReference type="SMART" id="SM00382">
    <property type="entry name" value="AAA"/>
    <property type="match status" value="1"/>
</dbReference>
<evidence type="ECO:0000313" key="2">
    <source>
        <dbReference type="EMBL" id="PWK26852.1"/>
    </source>
</evidence>
<dbReference type="InterPro" id="IPR003593">
    <property type="entry name" value="AAA+_ATPase"/>
</dbReference>
<dbReference type="SUPFAM" id="SSF52540">
    <property type="entry name" value="P-loop containing nucleoside triphosphate hydrolases"/>
    <property type="match status" value="1"/>
</dbReference>
<dbReference type="PANTHER" id="PTHR43581">
    <property type="entry name" value="ATP/GTP PHOSPHATASE"/>
    <property type="match status" value="1"/>
</dbReference>
<evidence type="ECO:0000259" key="1">
    <source>
        <dbReference type="SMART" id="SM00382"/>
    </source>
</evidence>
<accession>A0A316E8P2</accession>
<keyword evidence="2" id="KW-0067">ATP-binding</keyword>
<dbReference type="Gene3D" id="3.40.50.300">
    <property type="entry name" value="P-loop containing nucleotide triphosphate hydrolases"/>
    <property type="match status" value="1"/>
</dbReference>
<reference evidence="2 3" key="1">
    <citation type="submission" date="2018-05" db="EMBL/GenBank/DDBJ databases">
        <title>Genomic Encyclopedia of Archaeal and Bacterial Type Strains, Phase II (KMG-II): from individual species to whole genera.</title>
        <authorList>
            <person name="Goeker M."/>
        </authorList>
    </citation>
    <scope>NUCLEOTIDE SEQUENCE [LARGE SCALE GENOMIC DNA]</scope>
    <source>
        <strain evidence="2 3">DSM 22214</strain>
    </source>
</reference>
<dbReference type="Pfam" id="PF13304">
    <property type="entry name" value="AAA_21"/>
    <property type="match status" value="1"/>
</dbReference>
<dbReference type="InterPro" id="IPR027417">
    <property type="entry name" value="P-loop_NTPase"/>
</dbReference>
<dbReference type="OrthoDB" id="9805802at2"/>
<dbReference type="InterPro" id="IPR003959">
    <property type="entry name" value="ATPase_AAA_core"/>
</dbReference>
<comment type="caution">
    <text evidence="2">The sequence shown here is derived from an EMBL/GenBank/DDBJ whole genome shotgun (WGS) entry which is preliminary data.</text>
</comment>
<evidence type="ECO:0000313" key="3">
    <source>
        <dbReference type="Proteomes" id="UP000245489"/>
    </source>
</evidence>
<dbReference type="GO" id="GO:0016887">
    <property type="term" value="F:ATP hydrolysis activity"/>
    <property type="evidence" value="ECO:0007669"/>
    <property type="project" value="InterPro"/>
</dbReference>
<dbReference type="EMBL" id="QGGO01000009">
    <property type="protein sequence ID" value="PWK26852.1"/>
    <property type="molecule type" value="Genomic_DNA"/>
</dbReference>
<dbReference type="Proteomes" id="UP000245489">
    <property type="component" value="Unassembled WGS sequence"/>
</dbReference>
<proteinExistence type="predicted"/>
<dbReference type="InterPro" id="IPR051396">
    <property type="entry name" value="Bact_Antivir_Def_Nuclease"/>
</dbReference>
<keyword evidence="3" id="KW-1185">Reference proteome</keyword>
<gene>
    <name evidence="2" type="ORF">LV89_02058</name>
</gene>
<organism evidence="2 3">
    <name type="scientific">Arcicella aurantiaca</name>
    <dbReference type="NCBI Taxonomy" id="591202"/>
    <lineage>
        <taxon>Bacteria</taxon>
        <taxon>Pseudomonadati</taxon>
        <taxon>Bacteroidota</taxon>
        <taxon>Cytophagia</taxon>
        <taxon>Cytophagales</taxon>
        <taxon>Flectobacillaceae</taxon>
        <taxon>Arcicella</taxon>
    </lineage>
</organism>
<name>A0A316E8P2_9BACT</name>
<sequence>MILPEDFPYITSIYVNDCYTYQNFNIDLIQHQPFSHLILTGKNGSGKSTILRNLNLHLTKAIVEGKNAITEAKNLRELLNNNSLRNSNLTSVPNWEKSVDEFEKITPLFRTEIVPLLFQSRKEIIFTYLSTQRSSNVKDVKVPTRQDEFKQQLEQNYAQSSSYFINYFMQFLINKKVAQAFAQLENNQDGINSINIFFEQLESCFRKIFEDEKLKLVFNKDALKITFILGDGRELSFNNLSDGISALLSIVMDLFVRVELIREDVDDLTFNPCGIVLIDEPETHLHYSLQYNVLPILTTLFPNVQFIVASHSAAIVSSIKNVTIFDLVSKEVLSDDAIGKSFSELMVSHFGLDNEFSDFADDLFEKVNTILKENRNNIPLRNQQLKAILEENERYISPTMRFELEAKISE</sequence>
<keyword evidence="2" id="KW-0547">Nucleotide-binding</keyword>
<dbReference type="GO" id="GO:0005524">
    <property type="term" value="F:ATP binding"/>
    <property type="evidence" value="ECO:0007669"/>
    <property type="project" value="UniProtKB-KW"/>
</dbReference>